<feature type="chain" id="PRO_5045397757" evidence="1">
    <location>
        <begin position="21"/>
        <end position="186"/>
    </location>
</feature>
<comment type="caution">
    <text evidence="2">The sequence shown here is derived from an EMBL/GenBank/DDBJ whole genome shotgun (WGS) entry which is preliminary data.</text>
</comment>
<evidence type="ECO:0000313" key="3">
    <source>
        <dbReference type="Proteomes" id="UP001498398"/>
    </source>
</evidence>
<keyword evidence="1" id="KW-0732">Signal</keyword>
<dbReference type="Proteomes" id="UP001498398">
    <property type="component" value="Unassembled WGS sequence"/>
</dbReference>
<keyword evidence="3" id="KW-1185">Reference proteome</keyword>
<feature type="signal peptide" evidence="1">
    <location>
        <begin position="1"/>
        <end position="20"/>
    </location>
</feature>
<reference evidence="2 3" key="1">
    <citation type="submission" date="2024-01" db="EMBL/GenBank/DDBJ databases">
        <title>A draft genome for the cacao thread blight pathogen Marasmiellus scandens.</title>
        <authorList>
            <person name="Baruah I.K."/>
            <person name="Leung J."/>
            <person name="Bukari Y."/>
            <person name="Amoako-Attah I."/>
            <person name="Meinhardt L.W."/>
            <person name="Bailey B.A."/>
            <person name="Cohen S.P."/>
        </authorList>
    </citation>
    <scope>NUCLEOTIDE SEQUENCE [LARGE SCALE GENOMIC DNA]</scope>
    <source>
        <strain evidence="2 3">GH-19</strain>
    </source>
</reference>
<gene>
    <name evidence="2" type="ORF">VKT23_009357</name>
</gene>
<protein>
    <submittedName>
        <fullName evidence="2">Uncharacterized protein</fullName>
    </submittedName>
</protein>
<accession>A0ABR1JHM5</accession>
<sequence>MKFSFGLATAFALLVSSVAAKKGSTPSQSVCDAANQQKGTFNGRVNDPACSLLIDDCMDELANTSNIWSVPSCVAGATCGGTQNVIQLAKCTNSHINSVAPSELTSLDYELYAEIVGECAWQSGGCPITRQNYIDFFYHSLDDICSDVWPASVQDVVDNWSAISQWAATGENVPYLNFNDYLHYSS</sequence>
<dbReference type="EMBL" id="JBANRG010000015">
    <property type="protein sequence ID" value="KAK7460640.1"/>
    <property type="molecule type" value="Genomic_DNA"/>
</dbReference>
<evidence type="ECO:0000313" key="2">
    <source>
        <dbReference type="EMBL" id="KAK7460640.1"/>
    </source>
</evidence>
<evidence type="ECO:0000256" key="1">
    <source>
        <dbReference type="SAM" id="SignalP"/>
    </source>
</evidence>
<proteinExistence type="predicted"/>
<organism evidence="2 3">
    <name type="scientific">Marasmiellus scandens</name>
    <dbReference type="NCBI Taxonomy" id="2682957"/>
    <lineage>
        <taxon>Eukaryota</taxon>
        <taxon>Fungi</taxon>
        <taxon>Dikarya</taxon>
        <taxon>Basidiomycota</taxon>
        <taxon>Agaricomycotina</taxon>
        <taxon>Agaricomycetes</taxon>
        <taxon>Agaricomycetidae</taxon>
        <taxon>Agaricales</taxon>
        <taxon>Marasmiineae</taxon>
        <taxon>Omphalotaceae</taxon>
        <taxon>Marasmiellus</taxon>
    </lineage>
</organism>
<name>A0ABR1JHM5_9AGAR</name>